<dbReference type="PANTHER" id="PTHR11360">
    <property type="entry name" value="MONOCARBOXYLATE TRANSPORTER"/>
    <property type="match status" value="1"/>
</dbReference>
<protein>
    <submittedName>
        <fullName evidence="3">Monocarboxylate transporter 9</fullName>
    </submittedName>
</protein>
<proteinExistence type="predicted"/>
<dbReference type="EMBL" id="LJIJ01000936">
    <property type="protein sequence ID" value="ODM93669.1"/>
    <property type="molecule type" value="Genomic_DNA"/>
</dbReference>
<keyword evidence="2" id="KW-0812">Transmembrane</keyword>
<comment type="caution">
    <text evidence="3">The sequence shown here is derived from an EMBL/GenBank/DDBJ whole genome shotgun (WGS) entry which is preliminary data.</text>
</comment>
<feature type="transmembrane region" description="Helical" evidence="2">
    <location>
        <begin position="118"/>
        <end position="138"/>
    </location>
</feature>
<organism evidence="3 4">
    <name type="scientific">Orchesella cincta</name>
    <name type="common">Springtail</name>
    <name type="synonym">Podura cincta</name>
    <dbReference type="NCBI Taxonomy" id="48709"/>
    <lineage>
        <taxon>Eukaryota</taxon>
        <taxon>Metazoa</taxon>
        <taxon>Ecdysozoa</taxon>
        <taxon>Arthropoda</taxon>
        <taxon>Hexapoda</taxon>
        <taxon>Collembola</taxon>
        <taxon>Entomobryomorpha</taxon>
        <taxon>Entomobryoidea</taxon>
        <taxon>Orchesellidae</taxon>
        <taxon>Orchesellinae</taxon>
        <taxon>Orchesella</taxon>
    </lineage>
</organism>
<reference evidence="3 4" key="1">
    <citation type="journal article" date="2016" name="Genome Biol. Evol.">
        <title>Gene Family Evolution Reflects Adaptation to Soil Environmental Stressors in the Genome of the Collembolan Orchesella cincta.</title>
        <authorList>
            <person name="Faddeeva-Vakhrusheva A."/>
            <person name="Derks M.F."/>
            <person name="Anvar S.Y."/>
            <person name="Agamennone V."/>
            <person name="Suring W."/>
            <person name="Smit S."/>
            <person name="van Straalen N.M."/>
            <person name="Roelofs D."/>
        </authorList>
    </citation>
    <scope>NUCLEOTIDE SEQUENCE [LARGE SCALE GENOMIC DNA]</scope>
    <source>
        <tissue evidence="3">Mixed pool</tissue>
    </source>
</reference>
<gene>
    <name evidence="3" type="ORF">Ocin01_13013</name>
</gene>
<dbReference type="AlphaFoldDB" id="A0A1D2MKV7"/>
<evidence type="ECO:0000256" key="2">
    <source>
        <dbReference type="SAM" id="Phobius"/>
    </source>
</evidence>
<keyword evidence="4" id="KW-1185">Reference proteome</keyword>
<dbReference type="Proteomes" id="UP000094527">
    <property type="component" value="Unassembled WGS sequence"/>
</dbReference>
<dbReference type="GO" id="GO:0008028">
    <property type="term" value="F:monocarboxylic acid transmembrane transporter activity"/>
    <property type="evidence" value="ECO:0007669"/>
    <property type="project" value="TreeGrafter"/>
</dbReference>
<dbReference type="OrthoDB" id="2213137at2759"/>
<dbReference type="InterPro" id="IPR050327">
    <property type="entry name" value="Proton-linked_MCT"/>
</dbReference>
<dbReference type="STRING" id="48709.A0A1D2MKV7"/>
<dbReference type="SUPFAM" id="SSF103473">
    <property type="entry name" value="MFS general substrate transporter"/>
    <property type="match status" value="1"/>
</dbReference>
<feature type="compositionally biased region" description="Basic and acidic residues" evidence="1">
    <location>
        <begin position="62"/>
        <end position="71"/>
    </location>
</feature>
<evidence type="ECO:0000313" key="3">
    <source>
        <dbReference type="EMBL" id="ODM93669.1"/>
    </source>
</evidence>
<evidence type="ECO:0000313" key="4">
    <source>
        <dbReference type="Proteomes" id="UP000094527"/>
    </source>
</evidence>
<keyword evidence="2" id="KW-0472">Membrane</keyword>
<dbReference type="InterPro" id="IPR036259">
    <property type="entry name" value="MFS_trans_sf"/>
</dbReference>
<sequence>MIRKSSYLCSQAVTTEEYENRCFVEHDSTNNNMPYRPLGYRKPSPSPGFRSPRNVVFHLHTESENSGRWDNDDQGLQMKGEKAPLSPVSEAQDEDDDDGLYMYDIRDAGVPAVPDGGYGWVIVFASFMCNLIVDGIAYTFGVFLPKIAESFGQGKGQVAWAGSLLCGVYLCVGPIVSALANKYGCRTVCIAGSFVGSAGFALSYLSPDLSTLMITYGVVGEWFTYFCKAMGQKALSATSKETYFMDSRDDFFDGLVYILTN</sequence>
<dbReference type="Gene3D" id="1.20.1250.20">
    <property type="entry name" value="MFS general substrate transporter like domains"/>
    <property type="match status" value="1"/>
</dbReference>
<feature type="transmembrane region" description="Helical" evidence="2">
    <location>
        <begin position="158"/>
        <end position="180"/>
    </location>
</feature>
<accession>A0A1D2MKV7</accession>
<dbReference type="PANTHER" id="PTHR11360:SF286">
    <property type="entry name" value="GH22266P"/>
    <property type="match status" value="1"/>
</dbReference>
<keyword evidence="2" id="KW-1133">Transmembrane helix</keyword>
<evidence type="ECO:0000256" key="1">
    <source>
        <dbReference type="SAM" id="MobiDB-lite"/>
    </source>
</evidence>
<name>A0A1D2MKV7_ORCCI</name>
<feature type="transmembrane region" description="Helical" evidence="2">
    <location>
        <begin position="187"/>
        <end position="206"/>
    </location>
</feature>
<feature type="region of interest" description="Disordered" evidence="1">
    <location>
        <begin position="62"/>
        <end position="94"/>
    </location>
</feature>
<feature type="transmembrane region" description="Helical" evidence="2">
    <location>
        <begin position="212"/>
        <end position="231"/>
    </location>
</feature>